<dbReference type="GO" id="GO:0005886">
    <property type="term" value="C:plasma membrane"/>
    <property type="evidence" value="ECO:0007669"/>
    <property type="project" value="UniProtKB-SubCell"/>
</dbReference>
<evidence type="ECO:0000313" key="9">
    <source>
        <dbReference type="Proteomes" id="UP000319148"/>
    </source>
</evidence>
<comment type="subcellular location">
    <subcellularLocation>
        <location evidence="7">Cell membrane</location>
        <topology evidence="7">Multi-pass membrane protein</topology>
    </subcellularLocation>
</comment>
<comment type="similarity">
    <text evidence="1 7">Belongs to the Lgt family.</text>
</comment>
<comment type="pathway">
    <text evidence="7">Protein modification; lipoprotein biosynthesis (diacylglyceryl transfer).</text>
</comment>
<keyword evidence="9" id="KW-1185">Reference proteome</keyword>
<gene>
    <name evidence="7" type="primary">lgt</name>
    <name evidence="8" type="ORF">FIV46_11585</name>
</gene>
<keyword evidence="2 7" id="KW-1003">Cell membrane</keyword>
<feature type="binding site" evidence="7">
    <location>
        <position position="142"/>
    </location>
    <ligand>
        <name>a 1,2-diacyl-sn-glycero-3-phospho-(1'-sn-glycerol)</name>
        <dbReference type="ChEBI" id="CHEBI:64716"/>
    </ligand>
</feature>
<feature type="transmembrane region" description="Helical" evidence="7">
    <location>
        <begin position="205"/>
        <end position="222"/>
    </location>
</feature>
<dbReference type="GO" id="GO:0008961">
    <property type="term" value="F:phosphatidylglycerol-prolipoprotein diacylglyceryl transferase activity"/>
    <property type="evidence" value="ECO:0007669"/>
    <property type="project" value="UniProtKB-UniRule"/>
</dbReference>
<evidence type="ECO:0000256" key="6">
    <source>
        <dbReference type="ARBA" id="ARBA00023136"/>
    </source>
</evidence>
<dbReference type="PANTHER" id="PTHR30589">
    <property type="entry name" value="PROLIPOPROTEIN DIACYLGLYCERYL TRANSFERASE"/>
    <property type="match status" value="1"/>
</dbReference>
<accession>A0A501PI45</accession>
<comment type="function">
    <text evidence="7">Catalyzes the transfer of the diacylglyceryl group from phosphatidylglycerol to the sulfhydryl group of the N-terminal cysteine of a prolipoprotein, the first step in the formation of mature lipoproteins.</text>
</comment>
<dbReference type="NCBIfam" id="TIGR00544">
    <property type="entry name" value="lgt"/>
    <property type="match status" value="1"/>
</dbReference>
<dbReference type="PROSITE" id="PS01311">
    <property type="entry name" value="LGT"/>
    <property type="match status" value="1"/>
</dbReference>
<keyword evidence="5 7" id="KW-1133">Transmembrane helix</keyword>
<dbReference type="OrthoDB" id="871140at2"/>
<dbReference type="InterPro" id="IPR001640">
    <property type="entry name" value="Lgt"/>
</dbReference>
<protein>
    <recommendedName>
        <fullName evidence="7">Phosphatidylglycerol--prolipoprotein diacylglyceryl transferase</fullName>
        <ecNumber evidence="7">2.5.1.145</ecNumber>
    </recommendedName>
</protein>
<evidence type="ECO:0000256" key="5">
    <source>
        <dbReference type="ARBA" id="ARBA00022989"/>
    </source>
</evidence>
<evidence type="ECO:0000256" key="7">
    <source>
        <dbReference type="HAMAP-Rule" id="MF_01147"/>
    </source>
</evidence>
<feature type="transmembrane region" description="Helical" evidence="7">
    <location>
        <begin position="59"/>
        <end position="79"/>
    </location>
</feature>
<feature type="transmembrane region" description="Helical" evidence="7">
    <location>
        <begin position="242"/>
        <end position="260"/>
    </location>
</feature>
<proteinExistence type="inferred from homology"/>
<name>A0A501PI45_9PROT</name>
<keyword evidence="4 7" id="KW-0812">Transmembrane</keyword>
<organism evidence="8 9">
    <name type="scientific">Emcibacter nanhaiensis</name>
    <dbReference type="NCBI Taxonomy" id="1505037"/>
    <lineage>
        <taxon>Bacteria</taxon>
        <taxon>Pseudomonadati</taxon>
        <taxon>Pseudomonadota</taxon>
        <taxon>Alphaproteobacteria</taxon>
        <taxon>Emcibacterales</taxon>
        <taxon>Emcibacteraceae</taxon>
        <taxon>Emcibacter</taxon>
    </lineage>
</organism>
<dbReference type="PANTHER" id="PTHR30589:SF0">
    <property type="entry name" value="PHOSPHATIDYLGLYCEROL--PROLIPOPROTEIN DIACYLGLYCERYL TRANSFERASE"/>
    <property type="match status" value="1"/>
</dbReference>
<keyword evidence="3 7" id="KW-0808">Transferase</keyword>
<evidence type="ECO:0000256" key="2">
    <source>
        <dbReference type="ARBA" id="ARBA00022475"/>
    </source>
</evidence>
<dbReference type="HAMAP" id="MF_01147">
    <property type="entry name" value="Lgt"/>
    <property type="match status" value="1"/>
</dbReference>
<keyword evidence="6 7" id="KW-0472">Membrane</keyword>
<dbReference type="AlphaFoldDB" id="A0A501PI45"/>
<keyword evidence="8" id="KW-0449">Lipoprotein</keyword>
<comment type="caution">
    <text evidence="8">The sequence shown here is derived from an EMBL/GenBank/DDBJ whole genome shotgun (WGS) entry which is preliminary data.</text>
</comment>
<comment type="catalytic activity">
    <reaction evidence="7">
        <text>L-cysteinyl-[prolipoprotein] + a 1,2-diacyl-sn-glycero-3-phospho-(1'-sn-glycerol) = an S-1,2-diacyl-sn-glyceryl-L-cysteinyl-[prolipoprotein] + sn-glycerol 1-phosphate + H(+)</text>
        <dbReference type="Rhea" id="RHEA:56712"/>
        <dbReference type="Rhea" id="RHEA-COMP:14679"/>
        <dbReference type="Rhea" id="RHEA-COMP:14680"/>
        <dbReference type="ChEBI" id="CHEBI:15378"/>
        <dbReference type="ChEBI" id="CHEBI:29950"/>
        <dbReference type="ChEBI" id="CHEBI:57685"/>
        <dbReference type="ChEBI" id="CHEBI:64716"/>
        <dbReference type="ChEBI" id="CHEBI:140658"/>
        <dbReference type="EC" id="2.5.1.145"/>
    </reaction>
</comment>
<evidence type="ECO:0000256" key="4">
    <source>
        <dbReference type="ARBA" id="ARBA00022692"/>
    </source>
</evidence>
<evidence type="ECO:0000313" key="8">
    <source>
        <dbReference type="EMBL" id="TPD59516.1"/>
    </source>
</evidence>
<feature type="transmembrane region" description="Helical" evidence="7">
    <location>
        <begin position="180"/>
        <end position="198"/>
    </location>
</feature>
<dbReference type="Proteomes" id="UP000319148">
    <property type="component" value="Unassembled WGS sequence"/>
</dbReference>
<feature type="transmembrane region" description="Helical" evidence="7">
    <location>
        <begin position="99"/>
        <end position="116"/>
    </location>
</feature>
<evidence type="ECO:0000256" key="3">
    <source>
        <dbReference type="ARBA" id="ARBA00022679"/>
    </source>
</evidence>
<dbReference type="EMBL" id="VFIY01000014">
    <property type="protein sequence ID" value="TPD59516.1"/>
    <property type="molecule type" value="Genomic_DNA"/>
</dbReference>
<feature type="transmembrane region" description="Helical" evidence="7">
    <location>
        <begin position="123"/>
        <end position="144"/>
    </location>
</feature>
<sequence length="268" mass="29807">MSSALTYPEIDPILVEIGPVAIRWYSLAYLAGWFLGWAYMLKLIKAKGAPCTKDQVADFAFWAMLGTILGGRLGYVLFYNFSFYLEHPGKIFALWDGGMSFHGGFLGVALGTWYFCNRSKVPFLRFADVVACVAPIGLFLGRIANFINGELFGRLTDSPLGMVFPDGGPLPRHPSQLYEASLEGIGLFLLLSFLYYFTSARQKPGLIAGTFLIGYSVSRTIVENFRQPDSQLNFLWGTDFLTMGQLLSVPMVLVGLYLIFRPGKNKLL</sequence>
<dbReference type="EC" id="2.5.1.145" evidence="7"/>
<feature type="transmembrane region" description="Helical" evidence="7">
    <location>
        <begin position="20"/>
        <end position="39"/>
    </location>
</feature>
<dbReference type="Pfam" id="PF01790">
    <property type="entry name" value="LGT"/>
    <property type="match status" value="1"/>
</dbReference>
<reference evidence="9" key="1">
    <citation type="submission" date="2019-06" db="EMBL/GenBank/DDBJ databases">
        <title>The complete genome of Emcibacter congregatus ZYLT.</title>
        <authorList>
            <person name="Zhao Z."/>
        </authorList>
    </citation>
    <scope>NUCLEOTIDE SEQUENCE [LARGE SCALE GENOMIC DNA]</scope>
    <source>
        <strain evidence="9">MCCC 1A06723</strain>
    </source>
</reference>
<dbReference type="GO" id="GO:0042158">
    <property type="term" value="P:lipoprotein biosynthetic process"/>
    <property type="evidence" value="ECO:0007669"/>
    <property type="project" value="UniProtKB-UniRule"/>
</dbReference>
<evidence type="ECO:0000256" key="1">
    <source>
        <dbReference type="ARBA" id="ARBA00007150"/>
    </source>
</evidence>
<dbReference type="UniPathway" id="UPA00664"/>